<dbReference type="EC" id="2.3.1.160" evidence="4"/>
<organism evidence="4 5">
    <name type="scientific">Handroanthus impetiginosus</name>
    <dbReference type="NCBI Taxonomy" id="429701"/>
    <lineage>
        <taxon>Eukaryota</taxon>
        <taxon>Viridiplantae</taxon>
        <taxon>Streptophyta</taxon>
        <taxon>Embryophyta</taxon>
        <taxon>Tracheophyta</taxon>
        <taxon>Spermatophyta</taxon>
        <taxon>Magnoliopsida</taxon>
        <taxon>eudicotyledons</taxon>
        <taxon>Gunneridae</taxon>
        <taxon>Pentapetalae</taxon>
        <taxon>asterids</taxon>
        <taxon>lamiids</taxon>
        <taxon>Lamiales</taxon>
        <taxon>Bignoniaceae</taxon>
        <taxon>Crescentiina</taxon>
        <taxon>Tabebuia alliance</taxon>
        <taxon>Handroanthus</taxon>
    </lineage>
</organism>
<keyword evidence="5" id="KW-1185">Reference proteome</keyword>
<accession>A0A2G9GH95</accession>
<dbReference type="PANTHER" id="PTHR31623:SF17">
    <property type="entry name" value="F21J9.9"/>
    <property type="match status" value="1"/>
</dbReference>
<gene>
    <name evidence="4" type="ORF">CDL12_22898</name>
</gene>
<evidence type="ECO:0000313" key="4">
    <source>
        <dbReference type="EMBL" id="PIN04565.1"/>
    </source>
</evidence>
<dbReference type="AlphaFoldDB" id="A0A2G9GH95"/>
<dbReference type="InterPro" id="IPR023213">
    <property type="entry name" value="CAT-like_dom_sf"/>
</dbReference>
<sequence length="207" mass="23567">MPPPRDLSTSGFLSSVYIKKENLVTKWFVFDKEKPAVLKEATTASAGSIVKDPTRVEVASAFIWKHFMEIMGQSDNLTCAAWHIVNLRSRTSLPLENVFGNCILKQFFLPGGPEFHELVSRLRNGIRTINDEYILRARNGNNYLNGISKYFDLILKGELEACGFNSWYRFPVYEVDYEWGRPVWVCPTSCPEKNVTFLLSTKDGDGI</sequence>
<evidence type="ECO:0000313" key="5">
    <source>
        <dbReference type="Proteomes" id="UP000231279"/>
    </source>
</evidence>
<keyword evidence="3 4" id="KW-0012">Acyltransferase</keyword>
<comment type="similarity">
    <text evidence="1">Belongs to the plant acyltransferase family.</text>
</comment>
<proteinExistence type="inferred from homology"/>
<evidence type="ECO:0000256" key="2">
    <source>
        <dbReference type="ARBA" id="ARBA00022679"/>
    </source>
</evidence>
<dbReference type="PANTHER" id="PTHR31623">
    <property type="entry name" value="F21J9.9"/>
    <property type="match status" value="1"/>
</dbReference>
<dbReference type="EMBL" id="NKXS01005093">
    <property type="protein sequence ID" value="PIN04565.1"/>
    <property type="molecule type" value="Genomic_DNA"/>
</dbReference>
<dbReference type="Pfam" id="PF02458">
    <property type="entry name" value="Transferase"/>
    <property type="match status" value="1"/>
</dbReference>
<dbReference type="OrthoDB" id="671439at2759"/>
<reference evidence="5" key="1">
    <citation type="journal article" date="2018" name="Gigascience">
        <title>Genome assembly of the Pink Ipe (Handroanthus impetiginosus, Bignoniaceae), a highly valued, ecologically keystone Neotropical timber forest tree.</title>
        <authorList>
            <person name="Silva-Junior O.B."/>
            <person name="Grattapaglia D."/>
            <person name="Novaes E."/>
            <person name="Collevatti R.G."/>
        </authorList>
    </citation>
    <scope>NUCLEOTIDE SEQUENCE [LARGE SCALE GENOMIC DNA]</scope>
    <source>
        <strain evidence="5">cv. UFG-1</strain>
    </source>
</reference>
<dbReference type="STRING" id="429701.A0A2G9GH95"/>
<name>A0A2G9GH95_9LAMI</name>
<evidence type="ECO:0000256" key="1">
    <source>
        <dbReference type="ARBA" id="ARBA00009861"/>
    </source>
</evidence>
<protein>
    <submittedName>
        <fullName evidence="4">Vinorine synthase</fullName>
        <ecNumber evidence="4">2.3.1.160</ecNumber>
    </submittedName>
</protein>
<comment type="caution">
    <text evidence="4">The sequence shown here is derived from an EMBL/GenBank/DDBJ whole genome shotgun (WGS) entry which is preliminary data.</text>
</comment>
<dbReference type="Gene3D" id="3.30.559.10">
    <property type="entry name" value="Chloramphenicol acetyltransferase-like domain"/>
    <property type="match status" value="1"/>
</dbReference>
<dbReference type="GO" id="GO:0050636">
    <property type="term" value="F:vinorine synthase activity"/>
    <property type="evidence" value="ECO:0007669"/>
    <property type="project" value="UniProtKB-EC"/>
</dbReference>
<evidence type="ECO:0000256" key="3">
    <source>
        <dbReference type="ARBA" id="ARBA00023315"/>
    </source>
</evidence>
<keyword evidence="2 4" id="KW-0808">Transferase</keyword>
<dbReference type="Proteomes" id="UP000231279">
    <property type="component" value="Unassembled WGS sequence"/>
</dbReference>